<name>A0A2S9YDC9_9BACT</name>
<evidence type="ECO:0000313" key="1">
    <source>
        <dbReference type="EMBL" id="PRQ03052.1"/>
    </source>
</evidence>
<reference evidence="1 2" key="1">
    <citation type="submission" date="2018-03" db="EMBL/GenBank/DDBJ databases">
        <title>Draft Genome Sequences of the Obligatory Marine Myxobacteria Enhygromyxa salina SWB005.</title>
        <authorList>
            <person name="Poehlein A."/>
            <person name="Moghaddam J.A."/>
            <person name="Harms H."/>
            <person name="Alanjari M."/>
            <person name="Koenig G.M."/>
            <person name="Daniel R."/>
            <person name="Schaeberle T.F."/>
        </authorList>
    </citation>
    <scope>NUCLEOTIDE SEQUENCE [LARGE SCALE GENOMIC DNA]</scope>
    <source>
        <strain evidence="1 2">SWB005</strain>
    </source>
</reference>
<dbReference type="Gene3D" id="1.10.10.10">
    <property type="entry name" value="Winged helix-like DNA-binding domain superfamily/Winged helix DNA-binding domain"/>
    <property type="match status" value="1"/>
</dbReference>
<gene>
    <name evidence="1" type="ORF">ENSA5_18230</name>
</gene>
<evidence type="ECO:0008006" key="3">
    <source>
        <dbReference type="Google" id="ProtNLM"/>
    </source>
</evidence>
<evidence type="ECO:0000313" key="2">
    <source>
        <dbReference type="Proteomes" id="UP000237968"/>
    </source>
</evidence>
<dbReference type="InterPro" id="IPR036388">
    <property type="entry name" value="WH-like_DNA-bd_sf"/>
</dbReference>
<sequence>MNVAASTYDLRLPAPVAQTETAPPTDSFVTRLVTSLVWTFDLDESERELAVQLLFGRSAGAIARSLGVCGASVARRCRALFRMTGTDGREKLFEVALRLTAMRELSELAANGRPAGTVLGPRYSNKSSRAETVPARTIHAWS</sequence>
<proteinExistence type="predicted"/>
<dbReference type="Proteomes" id="UP000237968">
    <property type="component" value="Unassembled WGS sequence"/>
</dbReference>
<dbReference type="EMBL" id="PVNK01000107">
    <property type="protein sequence ID" value="PRQ03052.1"/>
    <property type="molecule type" value="Genomic_DNA"/>
</dbReference>
<keyword evidence="2" id="KW-1185">Reference proteome</keyword>
<comment type="caution">
    <text evidence="1">The sequence shown here is derived from an EMBL/GenBank/DDBJ whole genome shotgun (WGS) entry which is preliminary data.</text>
</comment>
<accession>A0A2S9YDC9</accession>
<protein>
    <recommendedName>
        <fullName evidence="3">HTH luxR-type domain-containing protein</fullName>
    </recommendedName>
</protein>
<organism evidence="1 2">
    <name type="scientific">Enhygromyxa salina</name>
    <dbReference type="NCBI Taxonomy" id="215803"/>
    <lineage>
        <taxon>Bacteria</taxon>
        <taxon>Pseudomonadati</taxon>
        <taxon>Myxococcota</taxon>
        <taxon>Polyangia</taxon>
        <taxon>Nannocystales</taxon>
        <taxon>Nannocystaceae</taxon>
        <taxon>Enhygromyxa</taxon>
    </lineage>
</organism>
<dbReference type="RefSeq" id="WP_181197555.1">
    <property type="nucleotide sequence ID" value="NZ_PVNK01000107.1"/>
</dbReference>
<dbReference type="AlphaFoldDB" id="A0A2S9YDC9"/>